<gene>
    <name evidence="2" type="ORF">Aco04nite_06450</name>
</gene>
<name>A0A919VL99_9ACTN</name>
<comment type="caution">
    <text evidence="2">The sequence shown here is derived from an EMBL/GenBank/DDBJ whole genome shotgun (WGS) entry which is preliminary data.</text>
</comment>
<keyword evidence="3" id="KW-1185">Reference proteome</keyword>
<evidence type="ECO:0000256" key="1">
    <source>
        <dbReference type="SAM" id="SignalP"/>
    </source>
</evidence>
<feature type="chain" id="PRO_5038799620" evidence="1">
    <location>
        <begin position="21"/>
        <end position="51"/>
    </location>
</feature>
<evidence type="ECO:0000313" key="3">
    <source>
        <dbReference type="Proteomes" id="UP000680865"/>
    </source>
</evidence>
<dbReference type="Proteomes" id="UP000680865">
    <property type="component" value="Unassembled WGS sequence"/>
</dbReference>
<dbReference type="EMBL" id="BOQP01000003">
    <property type="protein sequence ID" value="GIM67464.1"/>
    <property type="molecule type" value="Genomic_DNA"/>
</dbReference>
<dbReference type="RefSeq" id="WP_212995675.1">
    <property type="nucleotide sequence ID" value="NZ_BAAATW010000009.1"/>
</dbReference>
<protein>
    <submittedName>
        <fullName evidence="2">Uncharacterized protein</fullName>
    </submittedName>
</protein>
<dbReference type="AlphaFoldDB" id="A0A919VL99"/>
<accession>A0A919VL99</accession>
<organism evidence="2 3">
    <name type="scientific">Winogradskya consettensis</name>
    <dbReference type="NCBI Taxonomy" id="113560"/>
    <lineage>
        <taxon>Bacteria</taxon>
        <taxon>Bacillati</taxon>
        <taxon>Actinomycetota</taxon>
        <taxon>Actinomycetes</taxon>
        <taxon>Micromonosporales</taxon>
        <taxon>Micromonosporaceae</taxon>
        <taxon>Winogradskya</taxon>
    </lineage>
</organism>
<proteinExistence type="predicted"/>
<reference evidence="2" key="1">
    <citation type="submission" date="2021-03" db="EMBL/GenBank/DDBJ databases">
        <title>Whole genome shotgun sequence of Actinoplanes consettensis NBRC 14913.</title>
        <authorList>
            <person name="Komaki H."/>
            <person name="Tamura T."/>
        </authorList>
    </citation>
    <scope>NUCLEOTIDE SEQUENCE</scope>
    <source>
        <strain evidence="2">NBRC 14913</strain>
    </source>
</reference>
<sequence length="51" mass="5032">MSARKLGRFAGLVFMLVALAGGSAAAVSAQHAAGGSATASVQIQLTDIDWG</sequence>
<feature type="signal peptide" evidence="1">
    <location>
        <begin position="1"/>
        <end position="20"/>
    </location>
</feature>
<evidence type="ECO:0000313" key="2">
    <source>
        <dbReference type="EMBL" id="GIM67464.1"/>
    </source>
</evidence>
<keyword evidence="1" id="KW-0732">Signal</keyword>